<dbReference type="CDD" id="cd09280">
    <property type="entry name" value="RNase_HI_eukaryote_like"/>
    <property type="match status" value="1"/>
</dbReference>
<evidence type="ECO:0000259" key="9">
    <source>
        <dbReference type="PROSITE" id="PS50879"/>
    </source>
</evidence>
<dbReference type="InterPro" id="IPR012337">
    <property type="entry name" value="RNaseH-like_sf"/>
</dbReference>
<organism evidence="10 11">
    <name type="scientific">Caenorhabditis tropicalis</name>
    <dbReference type="NCBI Taxonomy" id="1561998"/>
    <lineage>
        <taxon>Eukaryota</taxon>
        <taxon>Metazoa</taxon>
        <taxon>Ecdysozoa</taxon>
        <taxon>Nematoda</taxon>
        <taxon>Chromadorea</taxon>
        <taxon>Rhabditida</taxon>
        <taxon>Rhabditina</taxon>
        <taxon>Rhabditomorpha</taxon>
        <taxon>Rhabditoidea</taxon>
        <taxon>Rhabditidae</taxon>
        <taxon>Peloderinae</taxon>
        <taxon>Caenorhabditis</taxon>
    </lineage>
</organism>
<dbReference type="InterPro" id="IPR002156">
    <property type="entry name" value="RNaseH_domain"/>
</dbReference>
<dbReference type="GO" id="GO:0003676">
    <property type="term" value="F:nucleic acid binding"/>
    <property type="evidence" value="ECO:0007669"/>
    <property type="project" value="InterPro"/>
</dbReference>
<keyword evidence="6" id="KW-0255">Endonuclease</keyword>
<dbReference type="PANTHER" id="PTHR10642">
    <property type="entry name" value="RIBONUCLEASE H1"/>
    <property type="match status" value="1"/>
</dbReference>
<dbReference type="InterPro" id="IPR036397">
    <property type="entry name" value="RNaseH_sf"/>
</dbReference>
<feature type="region of interest" description="Disordered" evidence="8">
    <location>
        <begin position="69"/>
        <end position="115"/>
    </location>
</feature>
<feature type="domain" description="RNase H type-1" evidence="9">
    <location>
        <begin position="120"/>
        <end position="266"/>
    </location>
</feature>
<accession>A0A1I7TS44</accession>
<evidence type="ECO:0000256" key="6">
    <source>
        <dbReference type="ARBA" id="ARBA00022759"/>
    </source>
</evidence>
<dbReference type="Proteomes" id="UP000095282">
    <property type="component" value="Unplaced"/>
</dbReference>
<dbReference type="Pfam" id="PF00075">
    <property type="entry name" value="RNase_H"/>
    <property type="match status" value="1"/>
</dbReference>
<evidence type="ECO:0000256" key="3">
    <source>
        <dbReference type="ARBA" id="ARBA00012180"/>
    </source>
</evidence>
<evidence type="ECO:0000256" key="5">
    <source>
        <dbReference type="ARBA" id="ARBA00022723"/>
    </source>
</evidence>
<dbReference type="PROSITE" id="PS50879">
    <property type="entry name" value="RNASE_H_1"/>
    <property type="match status" value="1"/>
</dbReference>
<evidence type="ECO:0000256" key="7">
    <source>
        <dbReference type="ARBA" id="ARBA00022801"/>
    </source>
</evidence>
<evidence type="ECO:0000313" key="10">
    <source>
        <dbReference type="Proteomes" id="UP000095282"/>
    </source>
</evidence>
<evidence type="ECO:0000256" key="4">
    <source>
        <dbReference type="ARBA" id="ARBA00022722"/>
    </source>
</evidence>
<comment type="catalytic activity">
    <reaction evidence="1">
        <text>Endonucleolytic cleavage to 5'-phosphomonoester.</text>
        <dbReference type="EC" id="3.1.26.4"/>
    </reaction>
</comment>
<dbReference type="EC" id="3.1.26.4" evidence="3"/>
<evidence type="ECO:0000256" key="2">
    <source>
        <dbReference type="ARBA" id="ARBA00005300"/>
    </source>
</evidence>
<proteinExistence type="inferred from homology"/>
<dbReference type="Gene3D" id="3.30.420.10">
    <property type="entry name" value="Ribonuclease H-like superfamily/Ribonuclease H"/>
    <property type="match status" value="1"/>
</dbReference>
<dbReference type="PANTHER" id="PTHR10642:SF26">
    <property type="entry name" value="RIBONUCLEASE H1"/>
    <property type="match status" value="1"/>
</dbReference>
<sequence>MLWHEVVRSASSAPGKNARRKFMDFKIRGSFLFTSFSIQLGYLGTKSCFRFKKFATETEARKFVADNLSIAGGKPTSGPPKTPASSSANFSRKRRFETGASSGAPTKKTKQENETIDAEFADAPVVYTDGACSSNGRKNARAGWGVYWGDDDENNEYGPVYGAATNNRGELIAVEKALEKAIEKKLPKVVIKTDSNLIVQTMDTWIHGWKRKGWKTSTGTDVLNKDVILKIDNLRQKIKVKFVHVRGHAGIDGNEKADELARKGAKMYNRSDDSELTNLS</sequence>
<comment type="similarity">
    <text evidence="2">Belongs to the RNase H family.</text>
</comment>
<evidence type="ECO:0000313" key="11">
    <source>
        <dbReference type="WBParaSite" id="Csp11.Scaffold629.g11225.t1"/>
    </source>
</evidence>
<reference evidence="11" key="1">
    <citation type="submission" date="2016-11" db="UniProtKB">
        <authorList>
            <consortium name="WormBaseParasite"/>
        </authorList>
    </citation>
    <scope>IDENTIFICATION</scope>
</reference>
<dbReference type="GO" id="GO:0043137">
    <property type="term" value="P:DNA replication, removal of RNA primer"/>
    <property type="evidence" value="ECO:0007669"/>
    <property type="project" value="TreeGrafter"/>
</dbReference>
<dbReference type="eggNOG" id="KOG3752">
    <property type="taxonomic scope" value="Eukaryota"/>
</dbReference>
<keyword evidence="4" id="KW-0540">Nuclease</keyword>
<evidence type="ECO:0000256" key="8">
    <source>
        <dbReference type="SAM" id="MobiDB-lite"/>
    </source>
</evidence>
<dbReference type="GO" id="GO:0004523">
    <property type="term" value="F:RNA-DNA hybrid ribonuclease activity"/>
    <property type="evidence" value="ECO:0007669"/>
    <property type="project" value="UniProtKB-EC"/>
</dbReference>
<evidence type="ECO:0000256" key="1">
    <source>
        <dbReference type="ARBA" id="ARBA00000077"/>
    </source>
</evidence>
<dbReference type="AlphaFoldDB" id="A0A1I7TS44"/>
<dbReference type="WBParaSite" id="Csp11.Scaffold629.g11225.t1">
    <property type="protein sequence ID" value="Csp11.Scaffold629.g11225.t1"/>
    <property type="gene ID" value="Csp11.Scaffold629.g11225"/>
</dbReference>
<dbReference type="STRING" id="1561998.A0A1I7TS44"/>
<protein>
    <recommendedName>
        <fullName evidence="3">ribonuclease H</fullName>
        <ecNumber evidence="3">3.1.26.4</ecNumber>
    </recommendedName>
</protein>
<keyword evidence="5" id="KW-0479">Metal-binding</keyword>
<name>A0A1I7TS44_9PELO</name>
<keyword evidence="7" id="KW-0378">Hydrolase</keyword>
<dbReference type="SUPFAM" id="SSF53098">
    <property type="entry name" value="Ribonuclease H-like"/>
    <property type="match status" value="1"/>
</dbReference>
<keyword evidence="10" id="KW-1185">Reference proteome</keyword>
<dbReference type="InterPro" id="IPR050092">
    <property type="entry name" value="RNase_H"/>
</dbReference>
<dbReference type="GO" id="GO:0046872">
    <property type="term" value="F:metal ion binding"/>
    <property type="evidence" value="ECO:0007669"/>
    <property type="project" value="UniProtKB-KW"/>
</dbReference>